<protein>
    <submittedName>
        <fullName evidence="4">Uncharacterized protein</fullName>
    </submittedName>
</protein>
<feature type="compositionally biased region" description="Low complexity" evidence="1">
    <location>
        <begin position="17"/>
        <end position="28"/>
    </location>
</feature>
<reference evidence="4" key="1">
    <citation type="submission" date="2022-11" db="UniProtKB">
        <authorList>
            <consortium name="WormBaseParasite"/>
        </authorList>
    </citation>
    <scope>IDENTIFICATION</scope>
</reference>
<keyword evidence="2" id="KW-1133">Transmembrane helix</keyword>
<feature type="region of interest" description="Disordered" evidence="1">
    <location>
        <begin position="44"/>
        <end position="104"/>
    </location>
</feature>
<feature type="region of interest" description="Disordered" evidence="1">
    <location>
        <begin position="9"/>
        <end position="30"/>
    </location>
</feature>
<evidence type="ECO:0000313" key="3">
    <source>
        <dbReference type="Proteomes" id="UP000887574"/>
    </source>
</evidence>
<proteinExistence type="predicted"/>
<keyword evidence="2" id="KW-0812">Transmembrane</keyword>
<organism evidence="3 4">
    <name type="scientific">Ditylenchus dipsaci</name>
    <dbReference type="NCBI Taxonomy" id="166011"/>
    <lineage>
        <taxon>Eukaryota</taxon>
        <taxon>Metazoa</taxon>
        <taxon>Ecdysozoa</taxon>
        <taxon>Nematoda</taxon>
        <taxon>Chromadorea</taxon>
        <taxon>Rhabditida</taxon>
        <taxon>Tylenchina</taxon>
        <taxon>Tylenchomorpha</taxon>
        <taxon>Sphaerularioidea</taxon>
        <taxon>Anguinidae</taxon>
        <taxon>Anguininae</taxon>
        <taxon>Ditylenchus</taxon>
    </lineage>
</organism>
<dbReference type="Proteomes" id="UP000887574">
    <property type="component" value="Unplaced"/>
</dbReference>
<feature type="transmembrane region" description="Helical" evidence="2">
    <location>
        <begin position="112"/>
        <end position="136"/>
    </location>
</feature>
<evidence type="ECO:0000256" key="2">
    <source>
        <dbReference type="SAM" id="Phobius"/>
    </source>
</evidence>
<keyword evidence="3" id="KW-1185">Reference proteome</keyword>
<keyword evidence="2" id="KW-0472">Membrane</keyword>
<sequence>MSLFIKKLLNPSNLNHSSQTGNQQGTQSLNSTVVNEVHAISYDRRRRPSSAQLPLSRQLVHGHIPTRGANSTGNQGGIGIHKPLPGISEPNKNKNQNKKARAEKAKASPWRFVLKCLLISLFLSIPVVIFILMMALSGGFSTMENVELSNGTTNSNITTTTVISRPASSV</sequence>
<evidence type="ECO:0000256" key="1">
    <source>
        <dbReference type="SAM" id="MobiDB-lite"/>
    </source>
</evidence>
<evidence type="ECO:0000313" key="4">
    <source>
        <dbReference type="WBParaSite" id="jg23204"/>
    </source>
</evidence>
<name>A0A915DU52_9BILA</name>
<dbReference type="WBParaSite" id="jg23204">
    <property type="protein sequence ID" value="jg23204"/>
    <property type="gene ID" value="jg23204"/>
</dbReference>
<dbReference type="AlphaFoldDB" id="A0A915DU52"/>
<accession>A0A915DU52</accession>